<organism evidence="1 2">
    <name type="scientific">Armillaria gallica</name>
    <name type="common">Bulbous honey fungus</name>
    <name type="synonym">Armillaria bulbosa</name>
    <dbReference type="NCBI Taxonomy" id="47427"/>
    <lineage>
        <taxon>Eukaryota</taxon>
        <taxon>Fungi</taxon>
        <taxon>Dikarya</taxon>
        <taxon>Basidiomycota</taxon>
        <taxon>Agaricomycotina</taxon>
        <taxon>Agaricomycetes</taxon>
        <taxon>Agaricomycetidae</taxon>
        <taxon>Agaricales</taxon>
        <taxon>Marasmiineae</taxon>
        <taxon>Physalacriaceae</taxon>
        <taxon>Armillaria</taxon>
    </lineage>
</organism>
<reference evidence="2" key="1">
    <citation type="journal article" date="2017" name="Nat. Ecol. Evol.">
        <title>Genome expansion and lineage-specific genetic innovations in the forest pathogenic fungi Armillaria.</title>
        <authorList>
            <person name="Sipos G."/>
            <person name="Prasanna A.N."/>
            <person name="Walter M.C."/>
            <person name="O'Connor E."/>
            <person name="Balint B."/>
            <person name="Krizsan K."/>
            <person name="Kiss B."/>
            <person name="Hess J."/>
            <person name="Varga T."/>
            <person name="Slot J."/>
            <person name="Riley R."/>
            <person name="Boka B."/>
            <person name="Rigling D."/>
            <person name="Barry K."/>
            <person name="Lee J."/>
            <person name="Mihaltcheva S."/>
            <person name="LaButti K."/>
            <person name="Lipzen A."/>
            <person name="Waldron R."/>
            <person name="Moloney N.M."/>
            <person name="Sperisen C."/>
            <person name="Kredics L."/>
            <person name="Vagvoelgyi C."/>
            <person name="Patrignani A."/>
            <person name="Fitzpatrick D."/>
            <person name="Nagy I."/>
            <person name="Doyle S."/>
            <person name="Anderson J.B."/>
            <person name="Grigoriev I.V."/>
            <person name="Gueldener U."/>
            <person name="Muensterkoetter M."/>
            <person name="Nagy L.G."/>
        </authorList>
    </citation>
    <scope>NUCLEOTIDE SEQUENCE [LARGE SCALE GENOMIC DNA]</scope>
    <source>
        <strain evidence="2">Ar21-2</strain>
    </source>
</reference>
<sequence length="346" mass="38119">MEKVAYKSKLPNSERAMQTRERLKEADAIEEVTSRKVIPSVREDARSMSAEWPIPFGRCRPRPPLLFVALVIVAPYQMGSRDAVHRGSGRGMTPVGCMAKSRGGEEQSERMLRGVTLGIWSLRANTIARSSYERETQKDGKTEPTKSSVQINVKKHPDLIKSYLRIGTLNLLRDGFESTLLQTIGRCMAAVSILPSPLGGVIRHLVTHGSIHRPYLHPGPTIGRLRFIQTTTFQSIPCMDAQGGPRPSAKENRLNRRMNDLCARISITRLGGERVRSVGMFNVGDEANTVECTIIISPQAKLLPSQAIDEIPNLTGRSFFSEIKGRTDGSVPYTDAKNGTGVVTIA</sequence>
<keyword evidence="2" id="KW-1185">Reference proteome</keyword>
<dbReference type="AlphaFoldDB" id="A0A2H3E282"/>
<dbReference type="Proteomes" id="UP000217790">
    <property type="component" value="Unassembled WGS sequence"/>
</dbReference>
<evidence type="ECO:0000313" key="2">
    <source>
        <dbReference type="Proteomes" id="UP000217790"/>
    </source>
</evidence>
<gene>
    <name evidence="1" type="ORF">ARMGADRAFT_1107264</name>
</gene>
<evidence type="ECO:0000313" key="1">
    <source>
        <dbReference type="EMBL" id="PBL01570.1"/>
    </source>
</evidence>
<dbReference type="InParanoid" id="A0A2H3E282"/>
<name>A0A2H3E282_ARMGA</name>
<proteinExistence type="predicted"/>
<dbReference type="EMBL" id="KZ293645">
    <property type="protein sequence ID" value="PBL01570.1"/>
    <property type="molecule type" value="Genomic_DNA"/>
</dbReference>
<protein>
    <submittedName>
        <fullName evidence="1">Uncharacterized protein</fullName>
    </submittedName>
</protein>
<accession>A0A2H3E282</accession>